<gene>
    <name evidence="2" type="ORF">g.47990</name>
</gene>
<proteinExistence type="predicted"/>
<dbReference type="AlphaFoldDB" id="A0A1B6EZ70"/>
<feature type="non-terminal residue" evidence="2">
    <location>
        <position position="1"/>
    </location>
</feature>
<organism evidence="2">
    <name type="scientific">Cuerna arida</name>
    <dbReference type="NCBI Taxonomy" id="1464854"/>
    <lineage>
        <taxon>Eukaryota</taxon>
        <taxon>Metazoa</taxon>
        <taxon>Ecdysozoa</taxon>
        <taxon>Arthropoda</taxon>
        <taxon>Hexapoda</taxon>
        <taxon>Insecta</taxon>
        <taxon>Pterygota</taxon>
        <taxon>Neoptera</taxon>
        <taxon>Paraneoptera</taxon>
        <taxon>Hemiptera</taxon>
        <taxon>Auchenorrhyncha</taxon>
        <taxon>Membracoidea</taxon>
        <taxon>Cicadellidae</taxon>
        <taxon>Cicadellinae</taxon>
        <taxon>Proconiini</taxon>
        <taxon>Cuerna</taxon>
    </lineage>
</organism>
<sequence length="101" mass="11103">NDSVLLSWIEEEDDVATYEAEAFASDCESDAPTEHSPHQTDTEQSNVSDSDERIIPLISEPNNFDNNPPTAPLISQPTELKDSPIIQTNNADNLALDTIFS</sequence>
<evidence type="ECO:0000256" key="1">
    <source>
        <dbReference type="SAM" id="MobiDB-lite"/>
    </source>
</evidence>
<reference evidence="2" key="1">
    <citation type="submission" date="2015-11" db="EMBL/GenBank/DDBJ databases">
        <title>De novo transcriptome assembly of four potential Pierce s Disease insect vectors from Arizona vineyards.</title>
        <authorList>
            <person name="Tassone E.E."/>
        </authorList>
    </citation>
    <scope>NUCLEOTIDE SEQUENCE</scope>
</reference>
<feature type="region of interest" description="Disordered" evidence="1">
    <location>
        <begin position="24"/>
        <end position="86"/>
    </location>
</feature>
<feature type="non-terminal residue" evidence="2">
    <location>
        <position position="101"/>
    </location>
</feature>
<protein>
    <submittedName>
        <fullName evidence="2">Uncharacterized protein</fullName>
    </submittedName>
</protein>
<name>A0A1B6EZ70_9HEMI</name>
<feature type="compositionally biased region" description="Basic and acidic residues" evidence="1">
    <location>
        <begin position="32"/>
        <end position="41"/>
    </location>
</feature>
<evidence type="ECO:0000313" key="2">
    <source>
        <dbReference type="EMBL" id="JAS43208.1"/>
    </source>
</evidence>
<dbReference type="EMBL" id="GECZ01026561">
    <property type="protein sequence ID" value="JAS43208.1"/>
    <property type="molecule type" value="Transcribed_RNA"/>
</dbReference>
<accession>A0A1B6EZ70</accession>
<feature type="compositionally biased region" description="Polar residues" evidence="1">
    <location>
        <begin position="60"/>
        <end position="78"/>
    </location>
</feature>